<dbReference type="RefSeq" id="WP_182416154.1">
    <property type="nucleotide sequence ID" value="NZ_CP055153.1"/>
</dbReference>
<dbReference type="Proteomes" id="UP000514509">
    <property type="component" value="Chromosome"/>
</dbReference>
<evidence type="ECO:0000256" key="3">
    <source>
        <dbReference type="ARBA" id="ARBA00023180"/>
    </source>
</evidence>
<dbReference type="KEGG" id="add:HUW48_13405"/>
<sequence length="373" mass="43016">MLLKKFFQIFSASVNYYYQAVSVFNHPQKRTLKPAYLLNFTPAEKQFLEKSAHSFNYVVDYSLGFRQKELFTVPLKNVSFLGHSGALVWKGKVVTESVFDLMRLTKSPAFRSFALLSTKRKKGVFSSLMHFPWAETSNYHWFLDALPRLFLLLQDAAEPITLIVPQNMPAFQRETLDFLLDKQSHIRLETISKLEKWQVSEFMLPSFVANHNSGYLPPDILESLRSKIWAGYQVTSTGKPKRIYISRKKANKRKIINEDQVIAALMPYQVQIINAEELTYQQQVQLFYNAEVVIAPHGAGLTNILFCQQATVLELHPVDVIKSHYFLLSKGLNFSYTYSIGSKSDEKQNFTVSIPDFKEQLSYLFDNSPTFLE</sequence>
<proteinExistence type="predicted"/>
<keyword evidence="3" id="KW-0325">Glycoprotein</keyword>
<evidence type="ECO:0000259" key="4">
    <source>
        <dbReference type="Pfam" id="PF04577"/>
    </source>
</evidence>
<dbReference type="EMBL" id="CP055153">
    <property type="protein sequence ID" value="QMU28974.1"/>
    <property type="molecule type" value="Genomic_DNA"/>
</dbReference>
<evidence type="ECO:0000256" key="2">
    <source>
        <dbReference type="ARBA" id="ARBA00022679"/>
    </source>
</evidence>
<dbReference type="InterPro" id="IPR007657">
    <property type="entry name" value="Glycosyltransferase_61"/>
</dbReference>
<keyword evidence="2 5" id="KW-0808">Transferase</keyword>
<feature type="domain" description="Glycosyltransferase 61 catalytic" evidence="4">
    <location>
        <begin position="139"/>
        <end position="312"/>
    </location>
</feature>
<keyword evidence="1" id="KW-0328">Glycosyltransferase</keyword>
<evidence type="ECO:0000313" key="5">
    <source>
        <dbReference type="EMBL" id="QMU28974.1"/>
    </source>
</evidence>
<gene>
    <name evidence="5" type="ORF">HUW48_13405</name>
</gene>
<keyword evidence="6" id="KW-1185">Reference proteome</keyword>
<dbReference type="AlphaFoldDB" id="A0A7L7L8B4"/>
<protein>
    <submittedName>
        <fullName evidence="5">Glycosyltransferase family 61 protein</fullName>
    </submittedName>
</protein>
<name>A0A7L7L8B4_9BACT</name>
<accession>A0A7L7L8B4</accession>
<dbReference type="GO" id="GO:0016757">
    <property type="term" value="F:glycosyltransferase activity"/>
    <property type="evidence" value="ECO:0007669"/>
    <property type="project" value="UniProtKB-KW"/>
</dbReference>
<dbReference type="PANTHER" id="PTHR20961">
    <property type="entry name" value="GLYCOSYLTRANSFERASE"/>
    <property type="match status" value="1"/>
</dbReference>
<evidence type="ECO:0000256" key="1">
    <source>
        <dbReference type="ARBA" id="ARBA00022676"/>
    </source>
</evidence>
<organism evidence="5 6">
    <name type="scientific">Adhaeribacter radiodurans</name>
    <dbReference type="NCBI Taxonomy" id="2745197"/>
    <lineage>
        <taxon>Bacteria</taxon>
        <taxon>Pseudomonadati</taxon>
        <taxon>Bacteroidota</taxon>
        <taxon>Cytophagia</taxon>
        <taxon>Cytophagales</taxon>
        <taxon>Hymenobacteraceae</taxon>
        <taxon>Adhaeribacter</taxon>
    </lineage>
</organism>
<dbReference type="Pfam" id="PF04577">
    <property type="entry name" value="Glyco_transf_61"/>
    <property type="match status" value="1"/>
</dbReference>
<dbReference type="InterPro" id="IPR049625">
    <property type="entry name" value="Glyco_transf_61_cat"/>
</dbReference>
<evidence type="ECO:0000313" key="6">
    <source>
        <dbReference type="Proteomes" id="UP000514509"/>
    </source>
</evidence>
<reference evidence="5 6" key="1">
    <citation type="submission" date="2020-08" db="EMBL/GenBank/DDBJ databases">
        <title>Adhaeribacter dokdonensis sp. nov., isolated from the rhizosphere of Elymus tsukushiensis, a plant native to the Dokdo Islands, Republic of Korea.</title>
        <authorList>
            <person name="Ghim S.Y."/>
        </authorList>
    </citation>
    <scope>NUCLEOTIDE SEQUENCE [LARGE SCALE GENOMIC DNA]</scope>
    <source>
        <strain evidence="5 6">KUDC8001</strain>
    </source>
</reference>